<evidence type="ECO:0000313" key="2">
    <source>
        <dbReference type="Proteomes" id="UP000624279"/>
    </source>
</evidence>
<protein>
    <submittedName>
        <fullName evidence="1">Uncharacterized protein</fullName>
    </submittedName>
</protein>
<gene>
    <name evidence="1" type="ORF">H8K55_12785</name>
</gene>
<proteinExistence type="predicted"/>
<keyword evidence="2" id="KW-1185">Reference proteome</keyword>
<sequence length="785" mass="87411">MAVHLFGIRHHGPGCARSLVKALHELQPDCILIEGPPEADALLPLVSADGMQTPVAILVYAPAMPQHAVYYPFAEFSPEWQAILYGQQHNVETRFMDLPQAYRLAEEMSLDAEPVAETKTLDSTLQEANASSDEAVKAIPLRADPLLWLAQAAGFSDSETWWDHLVEQRQDSLDLFAAIEEIMVVARNELSAESESSEKLSLREAQREAYMRQTIRQAMKQGHERIAVVCGAWHVPALRNMPSAKSDTDILKNLNKAKVAATWTPWTYGRLCAASGYGAGVQAPGWYHHCWNTPEKAALYWLTDAMRLLRKNDLDASSAHLIEVLRLADSLASLRDRSRAGLDELLESLQSVLFGNSQTPMRLIENQLLISDRLGSIPAETPTLPLVADVRALQKRLRLQPKIEHIDLELDLRQVTHLEKSGFLHRLNLLGIYWGKTLRVQGKSGSFHEHWRLSWQAEFELRLIEANVWGATLESACDAKLRHQAQHCKQLPELSKLVEEMLLADIKTAVPMLMESMQKLSASTNDAGILLEALPALANILRYGNTRGTDLNMVADVFAGLVQRACIALPLAAHGINSDAAQTLLSQINLADQALQLLQQEEFKNEWLAALQLASSPHNHALIAGRAVRLLIDHEAWNLEQCARALSLACSNPINPLASAEWLEGFLQGSGLLLIMNDQLWQILQDWVASLSEEIFTELLPLLRRGFCHFEVAERRQLGQKVATGKVLLQNKQDHQFVIHEQRAALVLPILSKILAPVNELQTAQSAEKNANLKPAQDKSLTDTL</sequence>
<organism evidence="1 2">
    <name type="scientific">Undibacterium flavidum</name>
    <dbReference type="NCBI Taxonomy" id="2762297"/>
    <lineage>
        <taxon>Bacteria</taxon>
        <taxon>Pseudomonadati</taxon>
        <taxon>Pseudomonadota</taxon>
        <taxon>Betaproteobacteria</taxon>
        <taxon>Burkholderiales</taxon>
        <taxon>Oxalobacteraceae</taxon>
        <taxon>Undibacterium</taxon>
    </lineage>
</organism>
<dbReference type="Proteomes" id="UP000624279">
    <property type="component" value="Unassembled WGS sequence"/>
</dbReference>
<evidence type="ECO:0000313" key="1">
    <source>
        <dbReference type="EMBL" id="MBC3874468.1"/>
    </source>
</evidence>
<comment type="caution">
    <text evidence="1">The sequence shown here is derived from an EMBL/GenBank/DDBJ whole genome shotgun (WGS) entry which is preliminary data.</text>
</comment>
<dbReference type="Pfam" id="PF18934">
    <property type="entry name" value="DUF5682"/>
    <property type="match status" value="1"/>
</dbReference>
<dbReference type="PANTHER" id="PTHR30634:SF14">
    <property type="match status" value="1"/>
</dbReference>
<dbReference type="RefSeq" id="WP_186942461.1">
    <property type="nucleotide sequence ID" value="NZ_JACOGA010000011.1"/>
</dbReference>
<accession>A0ABR6YD62</accession>
<dbReference type="InterPro" id="IPR043737">
    <property type="entry name" value="DUF5682"/>
</dbReference>
<dbReference type="InterPro" id="IPR050458">
    <property type="entry name" value="LolB"/>
</dbReference>
<reference evidence="1 2" key="1">
    <citation type="submission" date="2020-08" db="EMBL/GenBank/DDBJ databases">
        <title>Novel species isolated from subtropical streams in China.</title>
        <authorList>
            <person name="Lu H."/>
        </authorList>
    </citation>
    <scope>NUCLEOTIDE SEQUENCE [LARGE SCALE GENOMIC DNA]</scope>
    <source>
        <strain evidence="1 2">LX15W</strain>
    </source>
</reference>
<name>A0ABR6YD62_9BURK</name>
<dbReference type="EMBL" id="JACOGA010000011">
    <property type="protein sequence ID" value="MBC3874468.1"/>
    <property type="molecule type" value="Genomic_DNA"/>
</dbReference>
<dbReference type="PANTHER" id="PTHR30634">
    <property type="entry name" value="OUTER MEMBRANE LOLAB LIPOPROTEIN INSERTION APPARATUS"/>
    <property type="match status" value="1"/>
</dbReference>